<comment type="catalytic activity">
    <reaction evidence="9">
        <text>(6S)-5,6,7,8-tetrahydrofolyl-(gamma-L-Glu)(n) + L-glutamate + ATP = (6S)-5,6,7,8-tetrahydrofolyl-(gamma-L-Glu)(n+1) + ADP + phosphate + H(+)</text>
        <dbReference type="Rhea" id="RHEA:10580"/>
        <dbReference type="Rhea" id="RHEA-COMP:14738"/>
        <dbReference type="Rhea" id="RHEA-COMP:14740"/>
        <dbReference type="ChEBI" id="CHEBI:15378"/>
        <dbReference type="ChEBI" id="CHEBI:29985"/>
        <dbReference type="ChEBI" id="CHEBI:30616"/>
        <dbReference type="ChEBI" id="CHEBI:43474"/>
        <dbReference type="ChEBI" id="CHEBI:141005"/>
        <dbReference type="ChEBI" id="CHEBI:456216"/>
        <dbReference type="EC" id="6.3.2.17"/>
    </reaction>
</comment>
<proteinExistence type="inferred from homology"/>
<dbReference type="GO" id="GO:0004326">
    <property type="term" value="F:tetrahydrofolylpolyglutamate synthase activity"/>
    <property type="evidence" value="ECO:0007669"/>
    <property type="project" value="UniProtKB-EC"/>
</dbReference>
<keyword evidence="6" id="KW-0067">ATP-binding</keyword>
<dbReference type="OrthoDB" id="9809356at2"/>
<evidence type="ECO:0000259" key="10">
    <source>
        <dbReference type="Pfam" id="PF02875"/>
    </source>
</evidence>
<organism evidence="12 13">
    <name type="scientific">Planococcus maitriensis</name>
    <dbReference type="NCBI Taxonomy" id="221799"/>
    <lineage>
        <taxon>Bacteria</taxon>
        <taxon>Bacillati</taxon>
        <taxon>Bacillota</taxon>
        <taxon>Bacilli</taxon>
        <taxon>Bacillales</taxon>
        <taxon>Caryophanaceae</taxon>
        <taxon>Planococcus</taxon>
    </lineage>
</organism>
<dbReference type="PANTHER" id="PTHR11136">
    <property type="entry name" value="FOLYLPOLYGLUTAMATE SYNTHASE-RELATED"/>
    <property type="match status" value="1"/>
</dbReference>
<dbReference type="Gene3D" id="3.40.1190.10">
    <property type="entry name" value="Mur-like, catalytic domain"/>
    <property type="match status" value="1"/>
</dbReference>
<dbReference type="GO" id="GO:0008841">
    <property type="term" value="F:dihydrofolate synthase activity"/>
    <property type="evidence" value="ECO:0007669"/>
    <property type="project" value="TreeGrafter"/>
</dbReference>
<name>A0A365K7G6_9BACL</name>
<evidence type="ECO:0000256" key="4">
    <source>
        <dbReference type="ARBA" id="ARBA00022723"/>
    </source>
</evidence>
<keyword evidence="5" id="KW-0547">Nucleotide-binding</keyword>
<dbReference type="NCBIfam" id="TIGR01499">
    <property type="entry name" value="folC"/>
    <property type="match status" value="1"/>
</dbReference>
<dbReference type="GO" id="GO:0005524">
    <property type="term" value="F:ATP binding"/>
    <property type="evidence" value="ECO:0007669"/>
    <property type="project" value="UniProtKB-KW"/>
</dbReference>
<dbReference type="EMBL" id="QLZQ01000002">
    <property type="protein sequence ID" value="RAZ68586.1"/>
    <property type="molecule type" value="Genomic_DNA"/>
</dbReference>
<dbReference type="InterPro" id="IPR036615">
    <property type="entry name" value="Mur_ligase_C_dom_sf"/>
</dbReference>
<dbReference type="PROSITE" id="PS01012">
    <property type="entry name" value="FOLYLPOLYGLU_SYNT_2"/>
    <property type="match status" value="1"/>
</dbReference>
<keyword evidence="13" id="KW-1185">Reference proteome</keyword>
<feature type="domain" description="Mur ligase central" evidence="11">
    <location>
        <begin position="46"/>
        <end position="187"/>
    </location>
</feature>
<keyword evidence="7" id="KW-0460">Magnesium</keyword>
<dbReference type="EC" id="6.3.2.17" evidence="2"/>
<keyword evidence="3" id="KW-0436">Ligase</keyword>
<dbReference type="InterPro" id="IPR004101">
    <property type="entry name" value="Mur_ligase_C"/>
</dbReference>
<sequence>MINGLAEYKEKWNIATDNAIKPGLDAIRSALGELGNPETEGHFVHIAGTNGKGSTAAMLSAILQAHGKSVGTFYSPGIIDLHDQIQINGEPVSPEALGEVMRELSKIETPLTDFELLTAAAYVHFRNQSPDFAIIEAGMGGRFDSTNVIDPEVAIIPSISKEHTNFLGEEIKDIAYHKAGIIKKWRPAITGPLEGQAMQVIRQEAKKQHSDLIVPKTPYQGKLSLKGAHQHWNAQIALEAAKELLGTGYDAQIAQDALATATIPYRFEAYAEGLIFDGAHNEASIDALVETIQAEFPGRKVRIVMGMLKDKAYENVLRKLETTSGHFVFIDFDNPRALPAEKLFYASNSKIKTIKNIYDILPVNGYNEVTIVTGSLYLLSTLKRPDLPFLDHFSKGAKQLESPEE</sequence>
<evidence type="ECO:0000256" key="2">
    <source>
        <dbReference type="ARBA" id="ARBA00013025"/>
    </source>
</evidence>
<dbReference type="InterPro" id="IPR036565">
    <property type="entry name" value="Mur-like_cat_sf"/>
</dbReference>
<protein>
    <recommendedName>
        <fullName evidence="2">tetrahydrofolate synthase</fullName>
        <ecNumber evidence="2">6.3.2.17</ecNumber>
    </recommendedName>
    <alternativeName>
        <fullName evidence="8">Tetrahydrofolylpolyglutamate synthase</fullName>
    </alternativeName>
</protein>
<dbReference type="Pfam" id="PF08245">
    <property type="entry name" value="Mur_ligase_M"/>
    <property type="match status" value="1"/>
</dbReference>
<dbReference type="GO" id="GO:0005737">
    <property type="term" value="C:cytoplasm"/>
    <property type="evidence" value="ECO:0007669"/>
    <property type="project" value="TreeGrafter"/>
</dbReference>
<evidence type="ECO:0000256" key="9">
    <source>
        <dbReference type="ARBA" id="ARBA00047493"/>
    </source>
</evidence>
<evidence type="ECO:0000256" key="7">
    <source>
        <dbReference type="ARBA" id="ARBA00022842"/>
    </source>
</evidence>
<dbReference type="SUPFAM" id="SSF53244">
    <property type="entry name" value="MurD-like peptide ligases, peptide-binding domain"/>
    <property type="match status" value="1"/>
</dbReference>
<dbReference type="InterPro" id="IPR018109">
    <property type="entry name" value="Folylpolyglutamate_synth_CS"/>
</dbReference>
<dbReference type="PIRSF" id="PIRSF001563">
    <property type="entry name" value="Folylpolyglu_synth"/>
    <property type="match status" value="1"/>
</dbReference>
<dbReference type="GO" id="GO:0046872">
    <property type="term" value="F:metal ion binding"/>
    <property type="evidence" value="ECO:0007669"/>
    <property type="project" value="UniProtKB-KW"/>
</dbReference>
<dbReference type="Pfam" id="PF02875">
    <property type="entry name" value="Mur_ligase_C"/>
    <property type="match status" value="1"/>
</dbReference>
<reference evidence="12 13" key="1">
    <citation type="submission" date="2018-06" db="EMBL/GenBank/DDBJ databases">
        <title>The draft genome sequences of strains SCU63 and S1.</title>
        <authorList>
            <person name="Gan L."/>
        </authorList>
    </citation>
    <scope>NUCLEOTIDE SEQUENCE [LARGE SCALE GENOMIC DNA]</scope>
    <source>
        <strain evidence="12 13">S1</strain>
    </source>
</reference>
<evidence type="ECO:0000313" key="12">
    <source>
        <dbReference type="EMBL" id="RAZ68586.1"/>
    </source>
</evidence>
<evidence type="ECO:0000256" key="6">
    <source>
        <dbReference type="ARBA" id="ARBA00022840"/>
    </source>
</evidence>
<evidence type="ECO:0000256" key="3">
    <source>
        <dbReference type="ARBA" id="ARBA00022598"/>
    </source>
</evidence>
<evidence type="ECO:0000313" key="13">
    <source>
        <dbReference type="Proteomes" id="UP000251869"/>
    </source>
</evidence>
<comment type="similarity">
    <text evidence="1">Belongs to the folylpolyglutamate synthase family.</text>
</comment>
<gene>
    <name evidence="12" type="ORF">DP119_07940</name>
</gene>
<comment type="caution">
    <text evidence="12">The sequence shown here is derived from an EMBL/GenBank/DDBJ whole genome shotgun (WGS) entry which is preliminary data.</text>
</comment>
<evidence type="ECO:0000256" key="8">
    <source>
        <dbReference type="ARBA" id="ARBA00030592"/>
    </source>
</evidence>
<dbReference type="RefSeq" id="WP_112232525.1">
    <property type="nucleotide sequence ID" value="NZ_QLZQ01000002.1"/>
</dbReference>
<accession>A0A365K7G6</accession>
<evidence type="ECO:0000256" key="5">
    <source>
        <dbReference type="ARBA" id="ARBA00022741"/>
    </source>
</evidence>
<feature type="domain" description="Mur ligase C-terminal" evidence="10">
    <location>
        <begin position="266"/>
        <end position="348"/>
    </location>
</feature>
<dbReference type="PANTHER" id="PTHR11136:SF0">
    <property type="entry name" value="DIHYDROFOLATE SYNTHETASE-RELATED"/>
    <property type="match status" value="1"/>
</dbReference>
<dbReference type="AlphaFoldDB" id="A0A365K7G6"/>
<dbReference type="Gene3D" id="3.90.190.20">
    <property type="entry name" value="Mur ligase, C-terminal domain"/>
    <property type="match status" value="1"/>
</dbReference>
<evidence type="ECO:0000256" key="1">
    <source>
        <dbReference type="ARBA" id="ARBA00008276"/>
    </source>
</evidence>
<dbReference type="Proteomes" id="UP000251869">
    <property type="component" value="Unassembled WGS sequence"/>
</dbReference>
<dbReference type="InterPro" id="IPR001645">
    <property type="entry name" value="Folylpolyglutamate_synth"/>
</dbReference>
<evidence type="ECO:0000259" key="11">
    <source>
        <dbReference type="Pfam" id="PF08245"/>
    </source>
</evidence>
<keyword evidence="4" id="KW-0479">Metal-binding</keyword>
<dbReference type="InterPro" id="IPR013221">
    <property type="entry name" value="Mur_ligase_cen"/>
</dbReference>
<dbReference type="SUPFAM" id="SSF53623">
    <property type="entry name" value="MurD-like peptide ligases, catalytic domain"/>
    <property type="match status" value="1"/>
</dbReference>